<evidence type="ECO:0000313" key="3">
    <source>
        <dbReference type="EMBL" id="TWI77336.1"/>
    </source>
</evidence>
<dbReference type="InterPro" id="IPR025079">
    <property type="entry name" value="DUF3943"/>
</dbReference>
<evidence type="ECO:0000256" key="1">
    <source>
        <dbReference type="SAM" id="Phobius"/>
    </source>
</evidence>
<feature type="transmembrane region" description="Helical" evidence="1">
    <location>
        <begin position="12"/>
        <end position="33"/>
    </location>
</feature>
<sequence length="265" mass="30251">MDEKQIKIERIFIFVLIVFMGTALKGTGTLSHADPKEKKRQGSQAGWLFTTEGADRDRLLSQTRVIVGMGVVSAGVLYTMPESVTGWDRSVPVSQRPGDWWNNVSRPPVWDNDHWFFNYVGHPYCGGVYYQVARKSGYSQRDSVVYSALMSTFFWEYGLEAFAERPSIQDLIITPLAGWVYGEWAFRREKKILDNEGRFMGSRGLGSVMLFVLDPIDHIGHWINLLVGREWILTGSVAAVRPDVKDKNSYRSDSRAWMLALQRPF</sequence>
<dbReference type="Pfam" id="PF13084">
    <property type="entry name" value="DUF3943"/>
    <property type="match status" value="1"/>
</dbReference>
<name>A0A562S9Z8_9BACT</name>
<dbReference type="AlphaFoldDB" id="A0A562S9Z8"/>
<keyword evidence="1" id="KW-1133">Transmembrane helix</keyword>
<accession>A0A562S9Z8</accession>
<keyword evidence="1" id="KW-0812">Transmembrane</keyword>
<gene>
    <name evidence="3" type="ORF">LZ24_00141</name>
</gene>
<dbReference type="Proteomes" id="UP000318307">
    <property type="component" value="Unassembled WGS sequence"/>
</dbReference>
<proteinExistence type="predicted"/>
<evidence type="ECO:0000259" key="2">
    <source>
        <dbReference type="Pfam" id="PF13084"/>
    </source>
</evidence>
<comment type="caution">
    <text evidence="3">The sequence shown here is derived from an EMBL/GenBank/DDBJ whole genome shotgun (WGS) entry which is preliminary data.</text>
</comment>
<dbReference type="EMBL" id="VLLC01000001">
    <property type="protein sequence ID" value="TWI77336.1"/>
    <property type="molecule type" value="Genomic_DNA"/>
</dbReference>
<evidence type="ECO:0000313" key="4">
    <source>
        <dbReference type="Proteomes" id="UP000318307"/>
    </source>
</evidence>
<reference evidence="3 4" key="1">
    <citation type="submission" date="2019-07" db="EMBL/GenBank/DDBJ databases">
        <title>Genome sequencing of 100 strains of the haloalkaliphilic chemolithoautotrophic sulfur-oxidizing bacterium Thioalkalivibrio.</title>
        <authorList>
            <person name="Muyzer G."/>
        </authorList>
    </citation>
    <scope>NUCLEOTIDE SEQUENCE [LARGE SCALE GENOMIC DNA]</scope>
    <source>
        <strain evidence="3 4">ASO4-4</strain>
    </source>
</reference>
<feature type="domain" description="DUF3943" evidence="2">
    <location>
        <begin position="108"/>
        <end position="216"/>
    </location>
</feature>
<keyword evidence="1" id="KW-0472">Membrane</keyword>
<dbReference type="OrthoDB" id="9808630at2"/>
<keyword evidence="4" id="KW-1185">Reference proteome</keyword>
<protein>
    <submittedName>
        <fullName evidence="3">Uncharacterized protein DUF3943</fullName>
    </submittedName>
</protein>
<dbReference type="RefSeq" id="WP_144681280.1">
    <property type="nucleotide sequence ID" value="NZ_VLLC01000001.1"/>
</dbReference>
<organism evidence="3 4">
    <name type="scientific">Desulfobotulus alkaliphilus</name>
    <dbReference type="NCBI Taxonomy" id="622671"/>
    <lineage>
        <taxon>Bacteria</taxon>
        <taxon>Pseudomonadati</taxon>
        <taxon>Thermodesulfobacteriota</taxon>
        <taxon>Desulfobacteria</taxon>
        <taxon>Desulfobacterales</taxon>
        <taxon>Desulfobacteraceae</taxon>
        <taxon>Desulfobotulus</taxon>
    </lineage>
</organism>